<gene>
    <name evidence="2" type="ORF">Pflav_033310</name>
</gene>
<dbReference type="RefSeq" id="WP_173036850.1">
    <property type="nucleotide sequence ID" value="NZ_AP022870.1"/>
</dbReference>
<dbReference type="Proteomes" id="UP000502508">
    <property type="component" value="Chromosome"/>
</dbReference>
<dbReference type="KEGG" id="pfla:Pflav_033310"/>
<evidence type="ECO:0008006" key="4">
    <source>
        <dbReference type="Google" id="ProtNLM"/>
    </source>
</evidence>
<feature type="transmembrane region" description="Helical" evidence="1">
    <location>
        <begin position="137"/>
        <end position="165"/>
    </location>
</feature>
<protein>
    <recommendedName>
        <fullName evidence="4">DUF4386 domain-containing protein</fullName>
    </recommendedName>
</protein>
<feature type="transmembrane region" description="Helical" evidence="1">
    <location>
        <begin position="174"/>
        <end position="195"/>
    </location>
</feature>
<dbReference type="Pfam" id="PF14329">
    <property type="entry name" value="DUF4386"/>
    <property type="match status" value="1"/>
</dbReference>
<evidence type="ECO:0000256" key="1">
    <source>
        <dbReference type="SAM" id="Phobius"/>
    </source>
</evidence>
<evidence type="ECO:0000313" key="3">
    <source>
        <dbReference type="Proteomes" id="UP000502508"/>
    </source>
</evidence>
<keyword evidence="1" id="KW-1133">Transmembrane helix</keyword>
<keyword evidence="3" id="KW-1185">Reference proteome</keyword>
<dbReference type="InterPro" id="IPR025495">
    <property type="entry name" value="DUF4386"/>
</dbReference>
<reference evidence="2 3" key="1">
    <citation type="submission" date="2020-03" db="EMBL/GenBank/DDBJ databases">
        <title>Whole genome shotgun sequence of Phytohabitans flavus NBRC 107702.</title>
        <authorList>
            <person name="Komaki H."/>
            <person name="Tamura T."/>
        </authorList>
    </citation>
    <scope>NUCLEOTIDE SEQUENCE [LARGE SCALE GENOMIC DNA]</scope>
    <source>
        <strain evidence="2 3">NBRC 107702</strain>
    </source>
</reference>
<dbReference type="AlphaFoldDB" id="A0A6F8XT46"/>
<organism evidence="2 3">
    <name type="scientific">Phytohabitans flavus</name>
    <dbReference type="NCBI Taxonomy" id="1076124"/>
    <lineage>
        <taxon>Bacteria</taxon>
        <taxon>Bacillati</taxon>
        <taxon>Actinomycetota</taxon>
        <taxon>Actinomycetes</taxon>
        <taxon>Micromonosporales</taxon>
        <taxon>Micromonosporaceae</taxon>
    </lineage>
</organism>
<keyword evidence="1" id="KW-0472">Membrane</keyword>
<accession>A0A6F8XT46</accession>
<name>A0A6F8XT46_9ACTN</name>
<reference evidence="2 3" key="2">
    <citation type="submission" date="2020-03" db="EMBL/GenBank/DDBJ databases">
        <authorList>
            <person name="Ichikawa N."/>
            <person name="Kimura A."/>
            <person name="Kitahashi Y."/>
            <person name="Uohara A."/>
        </authorList>
    </citation>
    <scope>NUCLEOTIDE SEQUENCE [LARGE SCALE GENOMIC DNA]</scope>
    <source>
        <strain evidence="2 3">NBRC 107702</strain>
    </source>
</reference>
<dbReference type="EMBL" id="AP022870">
    <property type="protein sequence ID" value="BCB76921.1"/>
    <property type="molecule type" value="Genomic_DNA"/>
</dbReference>
<feature type="transmembrane region" description="Helical" evidence="1">
    <location>
        <begin position="55"/>
        <end position="81"/>
    </location>
</feature>
<keyword evidence="1" id="KW-0812">Transmembrane</keyword>
<evidence type="ECO:0000313" key="2">
    <source>
        <dbReference type="EMBL" id="BCB76921.1"/>
    </source>
</evidence>
<feature type="transmembrane region" description="Helical" evidence="1">
    <location>
        <begin position="201"/>
        <end position="224"/>
    </location>
</feature>
<feature type="transmembrane region" description="Helical" evidence="1">
    <location>
        <begin position="93"/>
        <end position="117"/>
    </location>
</feature>
<proteinExistence type="predicted"/>
<sequence>MFTESQQRTAARVAGFVLLLLMAAGFFSQIFVPAKLIVADDAAATAQNILDSERLFRIGAAADVLIFAADIVMAVAFYVLLKAVSPGLALLATLWRTAQATIMITNTIAFLSVPAVLSDPGNADRLETGQLEALANTYIGVHTTGFSVGLVMLAMGNAVFAYLLLKSRYVPKALAAWGVFANIVLATFTLAILIFPGAEDTAAIAAGRYVPVFFFEVILGGWLLTKSVRLPQTTEPVAVAR</sequence>